<dbReference type="PANTHER" id="PTHR30026:SF20">
    <property type="entry name" value="OUTER MEMBRANE PROTEIN TOLC"/>
    <property type="match status" value="1"/>
</dbReference>
<evidence type="ECO:0000313" key="8">
    <source>
        <dbReference type="Proteomes" id="UP000727654"/>
    </source>
</evidence>
<name>A0ABM8WTG6_9BURK</name>
<dbReference type="SUPFAM" id="SSF56954">
    <property type="entry name" value="Outer membrane efflux proteins (OEP)"/>
    <property type="match status" value="1"/>
</dbReference>
<keyword evidence="8" id="KW-1185">Reference proteome</keyword>
<comment type="caution">
    <text evidence="7">The sequence shown here is derived from an EMBL/GenBank/DDBJ whole genome shotgun (WGS) entry which is preliminary data.</text>
</comment>
<reference evidence="7 8" key="1">
    <citation type="submission" date="2021-08" db="EMBL/GenBank/DDBJ databases">
        <authorList>
            <person name="Peeters C."/>
        </authorList>
    </citation>
    <scope>NUCLEOTIDE SEQUENCE [LARGE SCALE GENOMIC DNA]</scope>
    <source>
        <strain evidence="7 8">LMG 23992</strain>
    </source>
</reference>
<evidence type="ECO:0000256" key="3">
    <source>
        <dbReference type="ARBA" id="ARBA00022692"/>
    </source>
</evidence>
<keyword evidence="4" id="KW-0472">Membrane</keyword>
<evidence type="ECO:0000256" key="4">
    <source>
        <dbReference type="ARBA" id="ARBA00023136"/>
    </source>
</evidence>
<feature type="signal peptide" evidence="6">
    <location>
        <begin position="1"/>
        <end position="25"/>
    </location>
</feature>
<dbReference type="InterPro" id="IPR051906">
    <property type="entry name" value="TolC-like"/>
</dbReference>
<evidence type="ECO:0000256" key="6">
    <source>
        <dbReference type="SAM" id="SignalP"/>
    </source>
</evidence>
<keyword evidence="3" id="KW-0812">Transmembrane</keyword>
<gene>
    <name evidence="7" type="ORF">LMG23992_01813</name>
</gene>
<evidence type="ECO:0000313" key="7">
    <source>
        <dbReference type="EMBL" id="CAG9170769.1"/>
    </source>
</evidence>
<sequence length="414" mass="44556">MNRMTKVGLLAALAGLLVASGAARAQDWLPPEQVARESILGHPSNTAAQAAQGGQYARAEAIRSGPAETQLRLTPQYRRVRDPSDNFAEGQVGIERSLRLWGKTDADAALADATIHSADIGLQDARHELSRELLGLWFGALRARTEYQAQSGALEQATDLVRIVQSRVRHGDAAVLDLQLAASDMERSRAAAVAAQAGERSAVAAMRARFPLVLLPDGLPQRLPAAIEGDRAGLRQAYIQGSHELRLAQAEGERVQQLAHRVGLERYPDPTVGAFVSIERGGAERVAGVNLIVPLGGSYRRANAQAAAADAAQAAARYSLAERKAGAEFDSQWELMQGNRQAADAMLAASAQQETAYGKVRRAYALGEAGIAEVLAARRAHDETRRQASLAVIDAAQSMYRLELDLHRVWDFDE</sequence>
<evidence type="ECO:0000256" key="2">
    <source>
        <dbReference type="ARBA" id="ARBA00022452"/>
    </source>
</evidence>
<feature type="chain" id="PRO_5045944602" description="TolC family protein" evidence="6">
    <location>
        <begin position="26"/>
        <end position="414"/>
    </location>
</feature>
<dbReference type="Gene3D" id="1.20.1600.10">
    <property type="entry name" value="Outer membrane efflux proteins (OEP)"/>
    <property type="match status" value="1"/>
</dbReference>
<keyword evidence="2" id="KW-1134">Transmembrane beta strand</keyword>
<proteinExistence type="predicted"/>
<dbReference type="Proteomes" id="UP000727654">
    <property type="component" value="Unassembled WGS sequence"/>
</dbReference>
<protein>
    <recommendedName>
        <fullName evidence="9">TolC family protein</fullName>
    </recommendedName>
</protein>
<evidence type="ECO:0000256" key="1">
    <source>
        <dbReference type="ARBA" id="ARBA00004442"/>
    </source>
</evidence>
<evidence type="ECO:0000256" key="5">
    <source>
        <dbReference type="ARBA" id="ARBA00023237"/>
    </source>
</evidence>
<dbReference type="EMBL" id="CAJZAI010000003">
    <property type="protein sequence ID" value="CAG9170769.1"/>
    <property type="molecule type" value="Genomic_DNA"/>
</dbReference>
<keyword evidence="5" id="KW-0998">Cell outer membrane</keyword>
<evidence type="ECO:0008006" key="9">
    <source>
        <dbReference type="Google" id="ProtNLM"/>
    </source>
</evidence>
<keyword evidence="6" id="KW-0732">Signal</keyword>
<organism evidence="7 8">
    <name type="scientific">Cupriavidus laharis</name>
    <dbReference type="NCBI Taxonomy" id="151654"/>
    <lineage>
        <taxon>Bacteria</taxon>
        <taxon>Pseudomonadati</taxon>
        <taxon>Pseudomonadota</taxon>
        <taxon>Betaproteobacteria</taxon>
        <taxon>Burkholderiales</taxon>
        <taxon>Burkholderiaceae</taxon>
        <taxon>Cupriavidus</taxon>
    </lineage>
</organism>
<dbReference type="PANTHER" id="PTHR30026">
    <property type="entry name" value="OUTER MEMBRANE PROTEIN TOLC"/>
    <property type="match status" value="1"/>
</dbReference>
<accession>A0ABM8WTG6</accession>
<comment type="subcellular location">
    <subcellularLocation>
        <location evidence="1">Cell outer membrane</location>
    </subcellularLocation>
</comment>
<dbReference type="RefSeq" id="WP_224079453.1">
    <property type="nucleotide sequence ID" value="NZ_CAJZAI010000003.1"/>
</dbReference>